<evidence type="ECO:0000256" key="3">
    <source>
        <dbReference type="ARBA" id="ARBA00012438"/>
    </source>
</evidence>
<feature type="domain" description="Histidine kinase" evidence="12">
    <location>
        <begin position="330"/>
        <end position="431"/>
    </location>
</feature>
<dbReference type="InterPro" id="IPR005467">
    <property type="entry name" value="His_kinase_dom"/>
</dbReference>
<dbReference type="SUPFAM" id="SSF55874">
    <property type="entry name" value="ATPase domain of HSP90 chaperone/DNA topoisomerase II/histidine kinase"/>
    <property type="match status" value="1"/>
</dbReference>
<dbReference type="Pfam" id="PF02518">
    <property type="entry name" value="HATPase_c"/>
    <property type="match status" value="1"/>
</dbReference>
<dbReference type="EC" id="2.7.13.3" evidence="3"/>
<dbReference type="InterPro" id="IPR036890">
    <property type="entry name" value="HATPase_C_sf"/>
</dbReference>
<dbReference type="GO" id="GO:0000160">
    <property type="term" value="P:phosphorelay signal transduction system"/>
    <property type="evidence" value="ECO:0007669"/>
    <property type="project" value="TreeGrafter"/>
</dbReference>
<keyword evidence="7 13" id="KW-0418">Kinase</keyword>
<evidence type="ECO:0000259" key="12">
    <source>
        <dbReference type="PROSITE" id="PS50109"/>
    </source>
</evidence>
<dbReference type="SMART" id="SM00387">
    <property type="entry name" value="HATPase_c"/>
    <property type="match status" value="1"/>
</dbReference>
<dbReference type="STRING" id="430453.SAMN04487962_105159"/>
<keyword evidence="6 11" id="KW-0812">Transmembrane</keyword>
<accession>A0A1I0CH50</accession>
<protein>
    <recommendedName>
        <fullName evidence="3">histidine kinase</fullName>
        <ecNumber evidence="3">2.7.13.3</ecNumber>
    </recommendedName>
</protein>
<dbReference type="PROSITE" id="PS50109">
    <property type="entry name" value="HIS_KIN"/>
    <property type="match status" value="1"/>
</dbReference>
<dbReference type="RefSeq" id="WP_091850073.1">
    <property type="nucleotide sequence ID" value="NZ_FOHZ01000005.1"/>
</dbReference>
<evidence type="ECO:0000256" key="7">
    <source>
        <dbReference type="ARBA" id="ARBA00022777"/>
    </source>
</evidence>
<evidence type="ECO:0000256" key="9">
    <source>
        <dbReference type="ARBA" id="ARBA00023136"/>
    </source>
</evidence>
<evidence type="ECO:0000256" key="6">
    <source>
        <dbReference type="ARBA" id="ARBA00022692"/>
    </source>
</evidence>
<keyword evidence="14" id="KW-1185">Reference proteome</keyword>
<dbReference type="PANTHER" id="PTHR45436">
    <property type="entry name" value="SENSOR HISTIDINE KINASE YKOH"/>
    <property type="match status" value="1"/>
</dbReference>
<keyword evidence="4" id="KW-0597">Phosphoprotein</keyword>
<evidence type="ECO:0000313" key="14">
    <source>
        <dbReference type="Proteomes" id="UP000198762"/>
    </source>
</evidence>
<dbReference type="InterPro" id="IPR003594">
    <property type="entry name" value="HATPase_dom"/>
</dbReference>
<gene>
    <name evidence="13" type="ORF">SAMN04487962_105159</name>
</gene>
<dbReference type="EMBL" id="FOHZ01000005">
    <property type="protein sequence ID" value="SET18939.1"/>
    <property type="molecule type" value="Genomic_DNA"/>
</dbReference>
<evidence type="ECO:0000256" key="2">
    <source>
        <dbReference type="ARBA" id="ARBA00004370"/>
    </source>
</evidence>
<reference evidence="14" key="1">
    <citation type="submission" date="2016-10" db="EMBL/GenBank/DDBJ databases">
        <authorList>
            <person name="Varghese N."/>
            <person name="Submissions S."/>
        </authorList>
    </citation>
    <scope>NUCLEOTIDE SEQUENCE [LARGE SCALE GENOMIC DNA]</scope>
    <source>
        <strain evidence="14">CGMCC 1.6489</strain>
    </source>
</reference>
<feature type="region of interest" description="Disordered" evidence="10">
    <location>
        <begin position="235"/>
        <end position="291"/>
    </location>
</feature>
<evidence type="ECO:0000256" key="8">
    <source>
        <dbReference type="ARBA" id="ARBA00022989"/>
    </source>
</evidence>
<dbReference type="InterPro" id="IPR004358">
    <property type="entry name" value="Sig_transdc_His_kin-like_C"/>
</dbReference>
<dbReference type="GO" id="GO:0005886">
    <property type="term" value="C:plasma membrane"/>
    <property type="evidence" value="ECO:0007669"/>
    <property type="project" value="TreeGrafter"/>
</dbReference>
<dbReference type="Proteomes" id="UP000198762">
    <property type="component" value="Unassembled WGS sequence"/>
</dbReference>
<comment type="catalytic activity">
    <reaction evidence="1">
        <text>ATP + protein L-histidine = ADP + protein N-phospho-L-histidine.</text>
        <dbReference type="EC" id="2.7.13.3"/>
    </reaction>
</comment>
<dbReference type="PRINTS" id="PR00344">
    <property type="entry name" value="BCTRLSENSOR"/>
</dbReference>
<dbReference type="PANTHER" id="PTHR45436:SF5">
    <property type="entry name" value="SENSOR HISTIDINE KINASE TRCS"/>
    <property type="match status" value="1"/>
</dbReference>
<feature type="compositionally biased region" description="Basic and acidic residues" evidence="10">
    <location>
        <begin position="241"/>
        <end position="251"/>
    </location>
</feature>
<sequence>MSRSIRASLFLMVAPFAVTFTLVAWVVDSKIGPWLDRPLLLNCTERGFAPWICNVQDGLLGWIALGLGMLVLLSVTALLSLSLFRTHLRNLQQDVMDFQKGHRSQLTDAPREMHPLVQLLNRILQSALKDPAGATSSHDERPKPQPGVSAPAPDLTVAPSQPPEPAPPPSPEPAARRNPEPARTPRPVLPPEGHQPRTAEPAPEPAPRTQPDERDLEVSLRELDADLEQALAEAEEAIPEPEPKPDPRKTTQPEQGSATGNQPVDRPGPPHGTRAQPAEPAKPTPRKNESFPARKCRKLIAILGHRYPDVNFELITDVTEDVPWSIREAELTEVFGELLDNAGKWAASQVNIFLAIKGNMLVFGVADDGPGLDPELASHLGEEDFRAKPDQAPGRGLPAVRRVIDSHGGSLAFDRSRLGGLEAIAALPGAPVPRHARAPGFHH</sequence>
<evidence type="ECO:0000256" key="4">
    <source>
        <dbReference type="ARBA" id="ARBA00022553"/>
    </source>
</evidence>
<feature type="transmembrane region" description="Helical" evidence="11">
    <location>
        <begin position="7"/>
        <end position="27"/>
    </location>
</feature>
<evidence type="ECO:0000313" key="13">
    <source>
        <dbReference type="EMBL" id="SET18939.1"/>
    </source>
</evidence>
<dbReference type="InterPro" id="IPR050428">
    <property type="entry name" value="TCS_sensor_his_kinase"/>
</dbReference>
<comment type="subcellular location">
    <subcellularLocation>
        <location evidence="2">Membrane</location>
    </subcellularLocation>
</comment>
<dbReference type="AlphaFoldDB" id="A0A1I0CH50"/>
<keyword evidence="5" id="KW-0808">Transferase</keyword>
<keyword evidence="8 11" id="KW-1133">Transmembrane helix</keyword>
<evidence type="ECO:0000256" key="5">
    <source>
        <dbReference type="ARBA" id="ARBA00022679"/>
    </source>
</evidence>
<feature type="compositionally biased region" description="Polar residues" evidence="10">
    <location>
        <begin position="252"/>
        <end position="262"/>
    </location>
</feature>
<dbReference type="Gene3D" id="3.30.565.10">
    <property type="entry name" value="Histidine kinase-like ATPase, C-terminal domain"/>
    <property type="match status" value="1"/>
</dbReference>
<keyword evidence="9 11" id="KW-0472">Membrane</keyword>
<feature type="compositionally biased region" description="Pro residues" evidence="10">
    <location>
        <begin position="160"/>
        <end position="172"/>
    </location>
</feature>
<evidence type="ECO:0000256" key="10">
    <source>
        <dbReference type="SAM" id="MobiDB-lite"/>
    </source>
</evidence>
<dbReference type="GO" id="GO:0004673">
    <property type="term" value="F:protein histidine kinase activity"/>
    <property type="evidence" value="ECO:0007669"/>
    <property type="project" value="UniProtKB-EC"/>
</dbReference>
<proteinExistence type="predicted"/>
<feature type="region of interest" description="Disordered" evidence="10">
    <location>
        <begin position="130"/>
        <end position="213"/>
    </location>
</feature>
<evidence type="ECO:0000256" key="1">
    <source>
        <dbReference type="ARBA" id="ARBA00000085"/>
    </source>
</evidence>
<feature type="transmembrane region" description="Helical" evidence="11">
    <location>
        <begin position="59"/>
        <end position="84"/>
    </location>
</feature>
<evidence type="ECO:0000256" key="11">
    <source>
        <dbReference type="SAM" id="Phobius"/>
    </source>
</evidence>
<organism evidence="13 14">
    <name type="scientific">Marinobacter segnicrescens</name>
    <dbReference type="NCBI Taxonomy" id="430453"/>
    <lineage>
        <taxon>Bacteria</taxon>
        <taxon>Pseudomonadati</taxon>
        <taxon>Pseudomonadota</taxon>
        <taxon>Gammaproteobacteria</taxon>
        <taxon>Pseudomonadales</taxon>
        <taxon>Marinobacteraceae</taxon>
        <taxon>Marinobacter</taxon>
    </lineage>
</organism>
<name>A0A1I0CH50_9GAMM</name>
<dbReference type="OrthoDB" id="9809567at2"/>